<sequence length="652" mass="72342">MLLKLRDKVTGGKVAVVIVVLLAIPFAFFGIGNYFSATVDTNVARIQLPGKWYSVGPIGRETREISEQAYRSRLDQARIQMRQVMGEEYDGSMFEDPAVRRQLLDQMIEEELLVIAAQRDGLVISDAQVAAEIRAIPAFQVEGQFDPDRYRQVLSTQQPPLSPGQFDARLRAEMMRQLIPSEIGETAFATDAEVDVLLRLRDQRRDFSYLAIQAPELEVAELEASEVESWFERNQDRYRTDETVAIEYLEVRGSELTVPTTISEDTLRQRFEEQRMRYGTEEQRLTSHILLAVDPSADDAEWQAARERADALKAELEAGAEFEAVASEHSDDSGSADTGGDLGWIERGTFGSEFDEGLFAASEGEVAGPIRTIDGYHLVLVREIREGESVAFEDVRDEIEAEVLSGERERMFSDRAGRLMDLVYRDGTSLAPAADEMGLEIQRTGHFGRDGGDGITSHPEVLRNAFASQMLAGDEVSGAIEIAPDHMVVIQVAEHRPSEPRPLAEVREEVEQTIRAERAAAAAQEAADALLAAARDGAALEDLAGQAGNEAQRREDVARTGAGIDRTIVETVFSMPRPQEGERSLTLARLGQRDFALVELHAVSRGDDLVIDPAERAQLRMQLGRARADIEARAFVDALRQQYPVEVVESRL</sequence>
<evidence type="ECO:0000256" key="11">
    <source>
        <dbReference type="PROSITE-ProRule" id="PRU00278"/>
    </source>
</evidence>
<keyword evidence="3" id="KW-0997">Cell inner membrane</keyword>
<dbReference type="OrthoDB" id="9812372at2"/>
<keyword evidence="11" id="KW-0697">Rotamase</keyword>
<evidence type="ECO:0000256" key="1">
    <source>
        <dbReference type="ARBA" id="ARBA00004382"/>
    </source>
</evidence>
<gene>
    <name evidence="14" type="ORF">FU658_02090</name>
</gene>
<dbReference type="GO" id="GO:0005886">
    <property type="term" value="C:plasma membrane"/>
    <property type="evidence" value="ECO:0007669"/>
    <property type="project" value="UniProtKB-SubCell"/>
</dbReference>
<keyword evidence="15" id="KW-1185">Reference proteome</keyword>
<dbReference type="AlphaFoldDB" id="A0A5C8KXT3"/>
<evidence type="ECO:0000256" key="2">
    <source>
        <dbReference type="ARBA" id="ARBA00022475"/>
    </source>
</evidence>
<evidence type="ECO:0000256" key="7">
    <source>
        <dbReference type="ARBA" id="ARBA00023186"/>
    </source>
</evidence>
<organism evidence="14 15">
    <name type="scientific">Alkalisalibacterium limincola</name>
    <dbReference type="NCBI Taxonomy" id="2699169"/>
    <lineage>
        <taxon>Bacteria</taxon>
        <taxon>Pseudomonadati</taxon>
        <taxon>Pseudomonadota</taxon>
        <taxon>Gammaproteobacteria</taxon>
        <taxon>Lysobacterales</taxon>
        <taxon>Lysobacteraceae</taxon>
        <taxon>Alkalisalibacterium</taxon>
    </lineage>
</organism>
<evidence type="ECO:0000256" key="6">
    <source>
        <dbReference type="ARBA" id="ARBA00023136"/>
    </source>
</evidence>
<comment type="subcellular location">
    <subcellularLocation>
        <location evidence="1">Cell inner membrane</location>
        <topology evidence="1">Single-pass type II membrane protein</topology>
        <orientation evidence="1">Periplasmic side</orientation>
    </subcellularLocation>
</comment>
<keyword evidence="5 12" id="KW-1133">Transmembrane helix</keyword>
<evidence type="ECO:0000256" key="9">
    <source>
        <dbReference type="ARBA" id="ARBA00040743"/>
    </source>
</evidence>
<dbReference type="InterPro" id="IPR046357">
    <property type="entry name" value="PPIase_dom_sf"/>
</dbReference>
<keyword evidence="2" id="KW-1003">Cell membrane</keyword>
<dbReference type="InterPro" id="IPR052029">
    <property type="entry name" value="PpiD_chaperone"/>
</dbReference>
<dbReference type="SUPFAM" id="SSF109998">
    <property type="entry name" value="Triger factor/SurA peptide-binding domain-like"/>
    <property type="match status" value="1"/>
</dbReference>
<comment type="similarity">
    <text evidence="8">Belongs to the PpiD chaperone family.</text>
</comment>
<dbReference type="InterPro" id="IPR000297">
    <property type="entry name" value="PPIase_PpiC"/>
</dbReference>
<proteinExistence type="inferred from homology"/>
<feature type="domain" description="PpiC" evidence="13">
    <location>
        <begin position="281"/>
        <end position="383"/>
    </location>
</feature>
<evidence type="ECO:0000313" key="15">
    <source>
        <dbReference type="Proteomes" id="UP000321248"/>
    </source>
</evidence>
<dbReference type="PROSITE" id="PS50198">
    <property type="entry name" value="PPIC_PPIASE_2"/>
    <property type="match status" value="1"/>
</dbReference>
<feature type="transmembrane region" description="Helical" evidence="12">
    <location>
        <begin position="12"/>
        <end position="35"/>
    </location>
</feature>
<dbReference type="GO" id="GO:0003755">
    <property type="term" value="F:peptidyl-prolyl cis-trans isomerase activity"/>
    <property type="evidence" value="ECO:0007669"/>
    <property type="project" value="UniProtKB-KW"/>
</dbReference>
<dbReference type="Proteomes" id="UP000321248">
    <property type="component" value="Unassembled WGS sequence"/>
</dbReference>
<accession>A0A5C8KXT3</accession>
<dbReference type="Pfam" id="PF00639">
    <property type="entry name" value="Rotamase"/>
    <property type="match status" value="1"/>
</dbReference>
<name>A0A5C8KXT3_9GAMM</name>
<evidence type="ECO:0000256" key="4">
    <source>
        <dbReference type="ARBA" id="ARBA00022692"/>
    </source>
</evidence>
<dbReference type="RefSeq" id="WP_147890571.1">
    <property type="nucleotide sequence ID" value="NZ_VRTS01000001.1"/>
</dbReference>
<keyword evidence="4 12" id="KW-0812">Transmembrane</keyword>
<dbReference type="Gene3D" id="3.10.50.40">
    <property type="match status" value="1"/>
</dbReference>
<evidence type="ECO:0000259" key="13">
    <source>
        <dbReference type="PROSITE" id="PS50198"/>
    </source>
</evidence>
<evidence type="ECO:0000256" key="8">
    <source>
        <dbReference type="ARBA" id="ARBA00038408"/>
    </source>
</evidence>
<evidence type="ECO:0000256" key="12">
    <source>
        <dbReference type="SAM" id="Phobius"/>
    </source>
</evidence>
<dbReference type="Gene3D" id="1.10.4030.10">
    <property type="entry name" value="Porin chaperone SurA, peptide-binding domain"/>
    <property type="match status" value="1"/>
</dbReference>
<comment type="caution">
    <text evidence="14">The sequence shown here is derived from an EMBL/GenBank/DDBJ whole genome shotgun (WGS) entry which is preliminary data.</text>
</comment>
<protein>
    <recommendedName>
        <fullName evidence="9">Periplasmic chaperone PpiD</fullName>
    </recommendedName>
    <alternativeName>
        <fullName evidence="10">Periplasmic folding chaperone</fullName>
    </alternativeName>
</protein>
<keyword evidence="7" id="KW-0143">Chaperone</keyword>
<evidence type="ECO:0000256" key="5">
    <source>
        <dbReference type="ARBA" id="ARBA00022989"/>
    </source>
</evidence>
<dbReference type="PANTHER" id="PTHR47529:SF1">
    <property type="entry name" value="PERIPLASMIC CHAPERONE PPID"/>
    <property type="match status" value="1"/>
</dbReference>
<dbReference type="SUPFAM" id="SSF54534">
    <property type="entry name" value="FKBP-like"/>
    <property type="match status" value="1"/>
</dbReference>
<dbReference type="PANTHER" id="PTHR47529">
    <property type="entry name" value="PEPTIDYL-PROLYL CIS-TRANS ISOMERASE D"/>
    <property type="match status" value="1"/>
</dbReference>
<dbReference type="Pfam" id="PF13624">
    <property type="entry name" value="SurA_N_3"/>
    <property type="match status" value="1"/>
</dbReference>
<reference evidence="14 15" key="1">
    <citation type="submission" date="2019-08" db="EMBL/GenBank/DDBJ databases">
        <authorList>
            <person name="Karlyshev A.V."/>
        </authorList>
    </citation>
    <scope>NUCLEOTIDE SEQUENCE [LARGE SCALE GENOMIC DNA]</scope>
    <source>
        <strain evidence="14 15">Alg18-2.2</strain>
    </source>
</reference>
<dbReference type="PROSITE" id="PS01096">
    <property type="entry name" value="PPIC_PPIASE_1"/>
    <property type="match status" value="1"/>
</dbReference>
<evidence type="ECO:0000256" key="3">
    <source>
        <dbReference type="ARBA" id="ARBA00022519"/>
    </source>
</evidence>
<evidence type="ECO:0000313" key="14">
    <source>
        <dbReference type="EMBL" id="TXK65898.1"/>
    </source>
</evidence>
<dbReference type="InterPro" id="IPR027304">
    <property type="entry name" value="Trigger_fact/SurA_dom_sf"/>
</dbReference>
<dbReference type="EMBL" id="VRTS01000001">
    <property type="protein sequence ID" value="TXK65898.1"/>
    <property type="molecule type" value="Genomic_DNA"/>
</dbReference>
<dbReference type="InterPro" id="IPR023058">
    <property type="entry name" value="PPIase_PpiC_CS"/>
</dbReference>
<evidence type="ECO:0000256" key="10">
    <source>
        <dbReference type="ARBA" id="ARBA00042775"/>
    </source>
</evidence>
<keyword evidence="6 12" id="KW-0472">Membrane</keyword>
<keyword evidence="11" id="KW-0413">Isomerase</keyword>